<evidence type="ECO:0008006" key="4">
    <source>
        <dbReference type="Google" id="ProtNLM"/>
    </source>
</evidence>
<sequence>MPRWVDWSQFVCPFTPERRFQFEGQSPPSPPPTPKDDTWARELLEGVVWVLLDGSGEAVRADEDDEGFWWPAQVKSEPWSHPIVVHLLPIRHVHQTLLQLHRPSSSNILTFVDSRTAQPRFNDRTFRVHDRTRELHGRQHPDLADFKAALERATTLNAEDHLPDVEEILRLSSRHPSVSGIEISSQRRQATTAAAEVGDDHPQAAWCDPGPDSLLEIPGELVIARSYKAYYAAMVYDYKPGVFMNGRARPGQYLIEFMDGKRRWMSRKMFYSRDDDEFVTKPLGHYEDEDDSDADADVEVHVDTARPITAAPTDRATAESMALEKLIPHIYNILHWTVKSAYPPTRGRCDDFYRGARKRKALGADGTQTGSLTASERGVVSKAMQTWVACDLRPVGDARYEELSPIDRAMFCCDILVPEAAKQLLAWRAGYRVDQASVPPCPEGPAELSAALQQQETAIHKKADHLARLPPPANWAKKINAVRTSRSAAMRELGRLA</sequence>
<proteinExistence type="predicted"/>
<dbReference type="AlphaFoldDB" id="A0A167GRZ8"/>
<evidence type="ECO:0000313" key="2">
    <source>
        <dbReference type="EMBL" id="KZO90847.1"/>
    </source>
</evidence>
<evidence type="ECO:0000313" key="3">
    <source>
        <dbReference type="Proteomes" id="UP000076738"/>
    </source>
</evidence>
<accession>A0A167GRZ8</accession>
<feature type="region of interest" description="Disordered" evidence="1">
    <location>
        <begin position="180"/>
        <end position="205"/>
    </location>
</feature>
<dbReference type="EMBL" id="KV417333">
    <property type="protein sequence ID" value="KZO90847.1"/>
    <property type="molecule type" value="Genomic_DNA"/>
</dbReference>
<protein>
    <recommendedName>
        <fullName evidence="4">PWWP domain-containing protein</fullName>
    </recommendedName>
</protein>
<gene>
    <name evidence="2" type="ORF">CALVIDRAFT_568722</name>
</gene>
<dbReference type="Proteomes" id="UP000076738">
    <property type="component" value="Unassembled WGS sequence"/>
</dbReference>
<name>A0A167GRZ8_CALVF</name>
<feature type="compositionally biased region" description="Polar residues" evidence="1">
    <location>
        <begin position="182"/>
        <end position="192"/>
    </location>
</feature>
<dbReference type="OrthoDB" id="2505887at2759"/>
<dbReference type="STRING" id="1330018.A0A167GRZ8"/>
<organism evidence="2 3">
    <name type="scientific">Calocera viscosa (strain TUFC12733)</name>
    <dbReference type="NCBI Taxonomy" id="1330018"/>
    <lineage>
        <taxon>Eukaryota</taxon>
        <taxon>Fungi</taxon>
        <taxon>Dikarya</taxon>
        <taxon>Basidiomycota</taxon>
        <taxon>Agaricomycotina</taxon>
        <taxon>Dacrymycetes</taxon>
        <taxon>Dacrymycetales</taxon>
        <taxon>Dacrymycetaceae</taxon>
        <taxon>Calocera</taxon>
    </lineage>
</organism>
<reference evidence="2 3" key="1">
    <citation type="journal article" date="2016" name="Mol. Biol. Evol.">
        <title>Comparative Genomics of Early-Diverging Mushroom-Forming Fungi Provides Insights into the Origins of Lignocellulose Decay Capabilities.</title>
        <authorList>
            <person name="Nagy L.G."/>
            <person name="Riley R."/>
            <person name="Tritt A."/>
            <person name="Adam C."/>
            <person name="Daum C."/>
            <person name="Floudas D."/>
            <person name="Sun H."/>
            <person name="Yadav J.S."/>
            <person name="Pangilinan J."/>
            <person name="Larsson K.H."/>
            <person name="Matsuura K."/>
            <person name="Barry K."/>
            <person name="Labutti K."/>
            <person name="Kuo R."/>
            <person name="Ohm R.A."/>
            <person name="Bhattacharya S.S."/>
            <person name="Shirouzu T."/>
            <person name="Yoshinaga Y."/>
            <person name="Martin F.M."/>
            <person name="Grigoriev I.V."/>
            <person name="Hibbett D.S."/>
        </authorList>
    </citation>
    <scope>NUCLEOTIDE SEQUENCE [LARGE SCALE GENOMIC DNA]</scope>
    <source>
        <strain evidence="2 3">TUFC12733</strain>
    </source>
</reference>
<evidence type="ECO:0000256" key="1">
    <source>
        <dbReference type="SAM" id="MobiDB-lite"/>
    </source>
</evidence>
<keyword evidence="3" id="KW-1185">Reference proteome</keyword>